<dbReference type="InterPro" id="IPR050232">
    <property type="entry name" value="FBL13/AtMIF1-like"/>
</dbReference>
<dbReference type="PANTHER" id="PTHR31900">
    <property type="entry name" value="F-BOX/RNI SUPERFAMILY PROTEIN-RELATED"/>
    <property type="match status" value="1"/>
</dbReference>
<reference evidence="3" key="1">
    <citation type="submission" date="2022-08" db="EMBL/GenBank/DDBJ databases">
        <authorList>
            <person name="Gutierrez-Valencia J."/>
        </authorList>
    </citation>
    <scope>NUCLEOTIDE SEQUENCE</scope>
</reference>
<feature type="compositionally biased region" description="Acidic residues" evidence="1">
    <location>
        <begin position="238"/>
        <end position="247"/>
    </location>
</feature>
<dbReference type="AlphaFoldDB" id="A0AAV0P8S9"/>
<dbReference type="InterPro" id="IPR006566">
    <property type="entry name" value="FBD"/>
</dbReference>
<dbReference type="Pfam" id="PF08387">
    <property type="entry name" value="FBD"/>
    <property type="match status" value="1"/>
</dbReference>
<feature type="region of interest" description="Disordered" evidence="1">
    <location>
        <begin position="234"/>
        <end position="270"/>
    </location>
</feature>
<proteinExistence type="predicted"/>
<accession>A0AAV0P8S9</accession>
<evidence type="ECO:0000313" key="3">
    <source>
        <dbReference type="EMBL" id="CAI0467206.1"/>
    </source>
</evidence>
<name>A0AAV0P8S9_9ROSI</name>
<evidence type="ECO:0000256" key="1">
    <source>
        <dbReference type="SAM" id="MobiDB-lite"/>
    </source>
</evidence>
<protein>
    <recommendedName>
        <fullName evidence="2">FBD domain-containing protein</fullName>
    </recommendedName>
</protein>
<sequence length="270" mass="29878">MEAPSLEQLYLEDFPEMQLLESNRPLPCLHSATVEFGRSEISNEGLTRVLAQISNAKEMRLSWSLLCLLSNDNGDVQLPIFPSLTRLKIGSPGSSCILHSVLNSVPKLQSLNVILEDGRGTMEWEDFNDHGCTPECLLSSLEEIKIEDLIADKGEMEMVACLLEAGVSLKKAHVHIVYDDADVYEEYGDYLKAIHNRLGSLVKLLRSSRGCEAHLFLPFGDEIHVCSDDETHGNDAVDGMEDGDTNVDDGRTDNDNDNIICDGNDGEKQI</sequence>
<feature type="domain" description="FBD" evidence="2">
    <location>
        <begin position="132"/>
        <end position="172"/>
    </location>
</feature>
<organism evidence="3 4">
    <name type="scientific">Linum tenue</name>
    <dbReference type="NCBI Taxonomy" id="586396"/>
    <lineage>
        <taxon>Eukaryota</taxon>
        <taxon>Viridiplantae</taxon>
        <taxon>Streptophyta</taxon>
        <taxon>Embryophyta</taxon>
        <taxon>Tracheophyta</taxon>
        <taxon>Spermatophyta</taxon>
        <taxon>Magnoliopsida</taxon>
        <taxon>eudicotyledons</taxon>
        <taxon>Gunneridae</taxon>
        <taxon>Pentapetalae</taxon>
        <taxon>rosids</taxon>
        <taxon>fabids</taxon>
        <taxon>Malpighiales</taxon>
        <taxon>Linaceae</taxon>
        <taxon>Linum</taxon>
    </lineage>
</organism>
<keyword evidence="4" id="KW-1185">Reference proteome</keyword>
<dbReference type="PANTHER" id="PTHR31900:SF34">
    <property type="entry name" value="EMB|CAB62440.1-RELATED"/>
    <property type="match status" value="1"/>
</dbReference>
<dbReference type="Proteomes" id="UP001154282">
    <property type="component" value="Unassembled WGS sequence"/>
</dbReference>
<gene>
    <name evidence="3" type="ORF">LITE_LOCUS37344</name>
</gene>
<dbReference type="EMBL" id="CAMGYJ010000008">
    <property type="protein sequence ID" value="CAI0467206.1"/>
    <property type="molecule type" value="Genomic_DNA"/>
</dbReference>
<comment type="caution">
    <text evidence="3">The sequence shown here is derived from an EMBL/GenBank/DDBJ whole genome shotgun (WGS) entry which is preliminary data.</text>
</comment>
<evidence type="ECO:0000313" key="4">
    <source>
        <dbReference type="Proteomes" id="UP001154282"/>
    </source>
</evidence>
<evidence type="ECO:0000259" key="2">
    <source>
        <dbReference type="Pfam" id="PF08387"/>
    </source>
</evidence>